<protein>
    <submittedName>
        <fullName evidence="5">GH32</fullName>
    </submittedName>
</protein>
<dbReference type="SUPFAM" id="SSF75005">
    <property type="entry name" value="Arabinanase/levansucrase/invertase"/>
    <property type="match status" value="1"/>
</dbReference>
<evidence type="ECO:0000313" key="5">
    <source>
        <dbReference type="EMBL" id="CAA9579561.1"/>
    </source>
</evidence>
<accession>A0A6J4VJ96</accession>
<dbReference type="Pfam" id="PF00251">
    <property type="entry name" value="Glyco_hydro_32N"/>
    <property type="match status" value="1"/>
</dbReference>
<reference evidence="5" key="1">
    <citation type="submission" date="2020-02" db="EMBL/GenBank/DDBJ databases">
        <authorList>
            <person name="Meier V. D."/>
        </authorList>
    </citation>
    <scope>NUCLEOTIDE SEQUENCE</scope>
    <source>
        <strain evidence="5">AVDCRST_MAG81</strain>
    </source>
</reference>
<keyword evidence="3" id="KW-0326">Glycosidase</keyword>
<evidence type="ECO:0000259" key="4">
    <source>
        <dbReference type="Pfam" id="PF00251"/>
    </source>
</evidence>
<sequence>MPWQPLNKYCWDFWFVYQAQTLHIFYLQAARLACAYNAERRHNLSSVGHAILTDFGWQEISPGLPALAARQGSYWDNLSIWTGSIIEKEGRYYMFYTARCSEDPLVLTAHERRQPQNIGVAESSDLITWQRTTASRENPVIPNPGLSSGFDGVSWRDPYVIKDNKDQQFYAFITACPIDVPTDTGGVVAYANSVDLENWQTKPCQILYQSPEFHYLEVPQVFWRKLPECWRLYLLFSPYWNRFFERREPKGTYYVRSRPIKDPKQVSYDCIPWEDEPANLLSHGLYGGRLVNLEDDAPVFFGFQLEDEGGHFVGGISDPQWAIFFNGRIRLSQSKPLAAWTS</sequence>
<dbReference type="InterPro" id="IPR051214">
    <property type="entry name" value="GH32_Enzymes"/>
</dbReference>
<feature type="domain" description="Glycosyl hydrolase family 32 N-terminal" evidence="4">
    <location>
        <begin position="73"/>
        <end position="258"/>
    </location>
</feature>
<dbReference type="InterPro" id="IPR013148">
    <property type="entry name" value="Glyco_hydro_32_N"/>
</dbReference>
<comment type="similarity">
    <text evidence="1">Belongs to the glycosyl hydrolase 32 family.</text>
</comment>
<keyword evidence="2" id="KW-0378">Hydrolase</keyword>
<dbReference type="AlphaFoldDB" id="A0A6J4VJ96"/>
<dbReference type="PANTHER" id="PTHR43101">
    <property type="entry name" value="BETA-FRUCTOSIDASE"/>
    <property type="match status" value="1"/>
</dbReference>
<dbReference type="Gene3D" id="2.115.10.20">
    <property type="entry name" value="Glycosyl hydrolase domain, family 43"/>
    <property type="match status" value="1"/>
</dbReference>
<name>A0A6J4VJ96_9CYAN</name>
<gene>
    <name evidence="5" type="ORF">AVDCRST_MAG81-2734</name>
</gene>
<evidence type="ECO:0000256" key="2">
    <source>
        <dbReference type="ARBA" id="ARBA00022801"/>
    </source>
</evidence>
<dbReference type="PANTHER" id="PTHR43101:SF1">
    <property type="entry name" value="BETA-FRUCTOSIDASE"/>
    <property type="match status" value="1"/>
</dbReference>
<evidence type="ECO:0000256" key="3">
    <source>
        <dbReference type="ARBA" id="ARBA00023295"/>
    </source>
</evidence>
<organism evidence="5">
    <name type="scientific">uncultured Synechococcales cyanobacterium</name>
    <dbReference type="NCBI Taxonomy" id="1936017"/>
    <lineage>
        <taxon>Bacteria</taxon>
        <taxon>Bacillati</taxon>
        <taxon>Cyanobacteriota</taxon>
        <taxon>Cyanophyceae</taxon>
        <taxon>Synechococcales</taxon>
        <taxon>environmental samples</taxon>
    </lineage>
</organism>
<proteinExistence type="inferred from homology"/>
<dbReference type="InterPro" id="IPR023296">
    <property type="entry name" value="Glyco_hydro_beta-prop_sf"/>
</dbReference>
<dbReference type="GO" id="GO:0016798">
    <property type="term" value="F:hydrolase activity, acting on glycosyl bonds"/>
    <property type="evidence" value="ECO:0007669"/>
    <property type="project" value="UniProtKB-KW"/>
</dbReference>
<dbReference type="EMBL" id="CADCWO010000151">
    <property type="protein sequence ID" value="CAA9579561.1"/>
    <property type="molecule type" value="Genomic_DNA"/>
</dbReference>
<evidence type="ECO:0000256" key="1">
    <source>
        <dbReference type="ARBA" id="ARBA00009902"/>
    </source>
</evidence>